<dbReference type="RefSeq" id="WP_183964273.1">
    <property type="nucleotide sequence ID" value="NZ_BAABBZ010000059.1"/>
</dbReference>
<organism evidence="2 3">
    <name type="scientific">Sagittula marina</name>
    <dbReference type="NCBI Taxonomy" id="943940"/>
    <lineage>
        <taxon>Bacteria</taxon>
        <taxon>Pseudomonadati</taxon>
        <taxon>Pseudomonadota</taxon>
        <taxon>Alphaproteobacteria</taxon>
        <taxon>Rhodobacterales</taxon>
        <taxon>Roseobacteraceae</taxon>
        <taxon>Sagittula</taxon>
    </lineage>
</organism>
<comment type="caution">
    <text evidence="2">The sequence shown here is derived from an EMBL/GenBank/DDBJ whole genome shotgun (WGS) entry which is preliminary data.</text>
</comment>
<keyword evidence="3" id="KW-1185">Reference proteome</keyword>
<evidence type="ECO:0000256" key="1">
    <source>
        <dbReference type="SAM" id="SignalP"/>
    </source>
</evidence>
<dbReference type="Proteomes" id="UP000541426">
    <property type="component" value="Unassembled WGS sequence"/>
</dbReference>
<gene>
    <name evidence="2" type="ORF">GGQ68_001382</name>
</gene>
<dbReference type="EMBL" id="JACIEJ010000003">
    <property type="protein sequence ID" value="MBB3985053.1"/>
    <property type="molecule type" value="Genomic_DNA"/>
</dbReference>
<dbReference type="AlphaFoldDB" id="A0A7W6GRY2"/>
<proteinExistence type="predicted"/>
<sequence>MLSFALRGLGRTLILLSLVTAIASPTFAQDTPDPKDPEATSPCDTVRAELTKVTAAIVENEAQRSTVCGEMRLCKQDARLSKRTCKMDARTAKFACIQDCKTLSGRDKRLCKRQCRDEKRMARFDCRKIKSEAVLECREENTECRTLRREMVTLSFQAAALSEDLYACINELQEPANEADKEDMEDARSLDQ</sequence>
<reference evidence="2 3" key="1">
    <citation type="submission" date="2020-08" db="EMBL/GenBank/DDBJ databases">
        <title>Genomic Encyclopedia of Type Strains, Phase IV (KMG-IV): sequencing the most valuable type-strain genomes for metagenomic binning, comparative biology and taxonomic classification.</title>
        <authorList>
            <person name="Goeker M."/>
        </authorList>
    </citation>
    <scope>NUCLEOTIDE SEQUENCE [LARGE SCALE GENOMIC DNA]</scope>
    <source>
        <strain evidence="2 3">DSM 102235</strain>
    </source>
</reference>
<protein>
    <submittedName>
        <fullName evidence="2">Uncharacterized protein</fullName>
    </submittedName>
</protein>
<accession>A0A7W6GRY2</accession>
<evidence type="ECO:0000313" key="3">
    <source>
        <dbReference type="Proteomes" id="UP000541426"/>
    </source>
</evidence>
<keyword evidence="1" id="KW-0732">Signal</keyword>
<evidence type="ECO:0000313" key="2">
    <source>
        <dbReference type="EMBL" id="MBB3985053.1"/>
    </source>
</evidence>
<feature type="signal peptide" evidence="1">
    <location>
        <begin position="1"/>
        <end position="28"/>
    </location>
</feature>
<name>A0A7W6GRY2_9RHOB</name>
<feature type="chain" id="PRO_5030623721" evidence="1">
    <location>
        <begin position="29"/>
        <end position="192"/>
    </location>
</feature>